<dbReference type="NCBIfam" id="TIGR04215">
    <property type="entry name" value="choice_anch_A"/>
    <property type="match status" value="1"/>
</dbReference>
<sequence>MNKSLYRASTAVLALTAITNSLGGIMNASAAETQAVEQTQATDANTTTPVITEQVQTETPAVEAPVEETTEETTEKATEEATTPAKEQPVVETPAKEAPQAEVKTQETTPAAQAPAVETETPVEAPAKENSTPATTEKVQTNVQKAVVKTQAVAQTKAVAEKVPAAGDVKQDIQDKVKTNPDENLLGTAQSFHIFANEANLATHTNGNVAIGKLTGANANFGTNIKDEAEYQNKIGDISYIQSVANGVTLNSSSGVANRDTLLVVGKDFAVATTDNGNAYTLDGKKLDAIKNIEQDSADTTYINFDKEFSQLRATSEKLSNGATKTAVVEKSGSNYTLDISKYEKENGQIILNLDATDLIDSSGTFTLTNIPKDASVIINVKADNAAQKLEVQKQIFLEYADGEKRSNKETENFTDSTVLWNFEQFAGLIELKNTWQGTILATDASLHGTSNIDGSIIVNKFLGAGETHRWDFQGKKVTEDEPGSDSDSESTSEDSESDSSSESTSEDSESDSASESTSEDSESDSASESTSEDSESDSSSESTSEDSESDSSSESTSEDTESDSASPTDDSESDSENESTTDSSDSDSTSGTTTSTGDEDTTPDNETTSDSDSNNATTTGTQNATVTAQQGTEQGNGTGLPQTGEGTAAAAGLGLGALFVGAMALIAGRRKKN</sequence>
<feature type="compositionally biased region" description="Acidic residues" evidence="6">
    <location>
        <begin position="598"/>
        <end position="610"/>
    </location>
</feature>
<feature type="compositionally biased region" description="Acidic residues" evidence="6">
    <location>
        <begin position="570"/>
        <end position="580"/>
    </location>
</feature>
<comment type="caution">
    <text evidence="10">The sequence shown here is derived from an EMBL/GenBank/DDBJ whole genome shotgun (WGS) entry which is preliminary data.</text>
</comment>
<comment type="subcellular location">
    <subcellularLocation>
        <location evidence="1">Secreted</location>
        <location evidence="1">Cell wall</location>
        <topology evidence="1">Peptidoglycan-anchor</topology>
    </subcellularLocation>
</comment>
<keyword evidence="5" id="KW-0572">Peptidoglycan-anchor</keyword>
<evidence type="ECO:0000256" key="8">
    <source>
        <dbReference type="SAM" id="SignalP"/>
    </source>
</evidence>
<dbReference type="Proteomes" id="UP001597568">
    <property type="component" value="Unassembled WGS sequence"/>
</dbReference>
<evidence type="ECO:0000256" key="1">
    <source>
        <dbReference type="ARBA" id="ARBA00004168"/>
    </source>
</evidence>
<gene>
    <name evidence="10" type="ORF">ACFSY7_12095</name>
</gene>
<evidence type="ECO:0000256" key="6">
    <source>
        <dbReference type="SAM" id="MobiDB-lite"/>
    </source>
</evidence>
<protein>
    <submittedName>
        <fullName evidence="10">Collagen-binding domain-containing protein</fullName>
    </submittedName>
</protein>
<dbReference type="Pfam" id="PF20597">
    <property type="entry name" value="pAdhesive_15"/>
    <property type="match status" value="1"/>
</dbReference>
<keyword evidence="10" id="KW-0176">Collagen</keyword>
<feature type="signal peptide" evidence="8">
    <location>
        <begin position="1"/>
        <end position="30"/>
    </location>
</feature>
<reference evidence="11" key="1">
    <citation type="journal article" date="2019" name="Int. J. Syst. Evol. Microbiol.">
        <title>The Global Catalogue of Microorganisms (GCM) 10K type strain sequencing project: providing services to taxonomists for standard genome sequencing and annotation.</title>
        <authorList>
            <consortium name="The Broad Institute Genomics Platform"/>
            <consortium name="The Broad Institute Genome Sequencing Center for Infectious Disease"/>
            <person name="Wu L."/>
            <person name="Ma J."/>
        </authorList>
    </citation>
    <scope>NUCLEOTIDE SEQUENCE [LARGE SCALE GENOMIC DNA]</scope>
    <source>
        <strain evidence="11">KCTC 33522</strain>
    </source>
</reference>
<evidence type="ECO:0000256" key="3">
    <source>
        <dbReference type="ARBA" id="ARBA00022525"/>
    </source>
</evidence>
<evidence type="ECO:0000313" key="10">
    <source>
        <dbReference type="EMBL" id="MFD2869234.1"/>
    </source>
</evidence>
<evidence type="ECO:0000256" key="4">
    <source>
        <dbReference type="ARBA" id="ARBA00022729"/>
    </source>
</evidence>
<feature type="compositionally biased region" description="Low complexity" evidence="6">
    <location>
        <begin position="611"/>
        <end position="633"/>
    </location>
</feature>
<feature type="region of interest" description="Disordered" evidence="6">
    <location>
        <begin position="54"/>
        <end position="139"/>
    </location>
</feature>
<dbReference type="InterPro" id="IPR026588">
    <property type="entry name" value="Choice_anch_A"/>
</dbReference>
<organism evidence="10 11">
    <name type="scientific">Kurthia populi</name>
    <dbReference type="NCBI Taxonomy" id="1562132"/>
    <lineage>
        <taxon>Bacteria</taxon>
        <taxon>Bacillati</taxon>
        <taxon>Bacillota</taxon>
        <taxon>Bacilli</taxon>
        <taxon>Bacillales</taxon>
        <taxon>Caryophanaceae</taxon>
        <taxon>Kurthia</taxon>
    </lineage>
</organism>
<dbReference type="RefSeq" id="WP_380148024.1">
    <property type="nucleotide sequence ID" value="NZ_JBHUOR010000107.1"/>
</dbReference>
<evidence type="ECO:0000256" key="5">
    <source>
        <dbReference type="ARBA" id="ARBA00023088"/>
    </source>
</evidence>
<dbReference type="NCBIfam" id="TIGR01167">
    <property type="entry name" value="LPXTG_anchor"/>
    <property type="match status" value="1"/>
</dbReference>
<evidence type="ECO:0000256" key="7">
    <source>
        <dbReference type="SAM" id="Phobius"/>
    </source>
</evidence>
<dbReference type="InterPro" id="IPR052793">
    <property type="entry name" value="EJC-associated_protein"/>
</dbReference>
<accession>A0ABW5Y1P2</accession>
<evidence type="ECO:0000256" key="2">
    <source>
        <dbReference type="ARBA" id="ARBA00022512"/>
    </source>
</evidence>
<dbReference type="PANTHER" id="PTHR46589">
    <property type="entry name" value="APOPTOTIC CHROMATIN CONDENSATION INDUCER IN THE NUCLEUS"/>
    <property type="match status" value="1"/>
</dbReference>
<feature type="domain" description="Gram-positive cocci surface proteins LPxTG" evidence="9">
    <location>
        <begin position="641"/>
        <end position="674"/>
    </location>
</feature>
<keyword evidence="2" id="KW-0134">Cell wall</keyword>
<evidence type="ECO:0000313" key="11">
    <source>
        <dbReference type="Proteomes" id="UP001597568"/>
    </source>
</evidence>
<feature type="compositionally biased region" description="Low complexity" evidence="6">
    <location>
        <begin position="106"/>
        <end position="122"/>
    </location>
</feature>
<feature type="compositionally biased region" description="Low complexity" evidence="6">
    <location>
        <begin position="581"/>
        <end position="597"/>
    </location>
</feature>
<keyword evidence="7" id="KW-1133">Transmembrane helix</keyword>
<feature type="transmembrane region" description="Helical" evidence="7">
    <location>
        <begin position="649"/>
        <end position="668"/>
    </location>
</feature>
<name>A0ABW5Y1P2_9BACL</name>
<dbReference type="PANTHER" id="PTHR46589:SF1">
    <property type="entry name" value="APOPTOTIC CHROMATIN CONDENSATION INDUCER IN THE NUCLEUS"/>
    <property type="match status" value="1"/>
</dbReference>
<dbReference type="EMBL" id="JBHUOR010000107">
    <property type="protein sequence ID" value="MFD2869234.1"/>
    <property type="molecule type" value="Genomic_DNA"/>
</dbReference>
<keyword evidence="11" id="KW-1185">Reference proteome</keyword>
<keyword evidence="7" id="KW-0472">Membrane</keyword>
<feature type="region of interest" description="Disordered" evidence="6">
    <location>
        <begin position="473"/>
        <end position="648"/>
    </location>
</feature>
<feature type="chain" id="PRO_5046834095" evidence="8">
    <location>
        <begin position="31"/>
        <end position="674"/>
    </location>
</feature>
<dbReference type="PROSITE" id="PS50847">
    <property type="entry name" value="GRAM_POS_ANCHORING"/>
    <property type="match status" value="1"/>
</dbReference>
<keyword evidence="3" id="KW-0964">Secreted</keyword>
<proteinExistence type="predicted"/>
<dbReference type="InterPro" id="IPR019931">
    <property type="entry name" value="LPXTG_anchor"/>
</dbReference>
<evidence type="ECO:0000259" key="9">
    <source>
        <dbReference type="PROSITE" id="PS50847"/>
    </source>
</evidence>
<feature type="compositionally biased region" description="Acidic residues" evidence="6">
    <location>
        <begin position="481"/>
        <end position="563"/>
    </location>
</feature>
<keyword evidence="4 8" id="KW-0732">Signal</keyword>
<feature type="compositionally biased region" description="Polar residues" evidence="6">
    <location>
        <begin position="129"/>
        <end position="139"/>
    </location>
</feature>
<keyword evidence="7" id="KW-0812">Transmembrane</keyword>